<accession>A0A0S2ITS4</accession>
<gene>
    <name evidence="1" type="ORF">LBBP_02830</name>
</gene>
<proteinExistence type="predicted"/>
<evidence type="ECO:0000313" key="1">
    <source>
        <dbReference type="EMBL" id="ALO27046.1"/>
    </source>
</evidence>
<dbReference type="EMBL" id="CP012029">
    <property type="protein sequence ID" value="ALO27046.1"/>
    <property type="molecule type" value="Genomic_DNA"/>
</dbReference>
<sequence length="291" mass="34590">MKNLNVSHSRKKLRLSDIKNAPMDPVRDSRFFFDLKRKFEVILEEVEKKTFDQKDEIRELETLWEEMFNLAGKNDSPYFQIRLKTLKKQLDTFVKNKGYEKNEFDKIFHQLDKMKRTDSVEFLDESLRNRLGKIAENHYSSGDMISSGIVLPSATAQKGNQYITFRCGTIYFITDRSSYTVLKDLDRRKNIVEYRGEIYRIFPSSFVYGLSEEEYRNENFLTMNLLVLKREAGLEFYRYDTLGEIFQINEGTFRKGLKPLGSGEVREEGNRIRNYFRKAGIRYYYIPAENF</sequence>
<dbReference type="PATRIC" id="fig|280505.15.peg.2759"/>
<dbReference type="Proteomes" id="UP000058857">
    <property type="component" value="Chromosome 1"/>
</dbReference>
<protein>
    <submittedName>
        <fullName evidence="1">Uncharacterized protein</fullName>
    </submittedName>
</protein>
<name>A0A0S2ITS4_LEPBO</name>
<evidence type="ECO:0000313" key="2">
    <source>
        <dbReference type="Proteomes" id="UP000058857"/>
    </source>
</evidence>
<organism evidence="1">
    <name type="scientific">Leptospira borgpetersenii serovar Ballum</name>
    <dbReference type="NCBI Taxonomy" id="280505"/>
    <lineage>
        <taxon>Bacteria</taxon>
        <taxon>Pseudomonadati</taxon>
        <taxon>Spirochaetota</taxon>
        <taxon>Spirochaetia</taxon>
        <taxon>Leptospirales</taxon>
        <taxon>Leptospiraceae</taxon>
        <taxon>Leptospira</taxon>
    </lineage>
</organism>
<reference evidence="1 2" key="1">
    <citation type="journal article" date="2015" name="PLoS Negl. Trop. Dis.">
        <title>Distribution of Plasmids in Distinct Leptospira Pathogenic Species.</title>
        <authorList>
            <person name="Wang Y."/>
            <person name="Zhuang X."/>
            <person name="Zhong Y."/>
            <person name="Zhang C."/>
            <person name="Zhang Y."/>
            <person name="Zeng L."/>
            <person name="Zhu Y."/>
            <person name="He P."/>
            <person name="Dong K."/>
            <person name="Pal U."/>
            <person name="Guo X."/>
            <person name="Qin J."/>
        </authorList>
    </citation>
    <scope>NUCLEOTIDE SEQUENCE [LARGE SCALE GENOMIC DNA]</scope>
    <source>
        <strain evidence="1 2">56604</strain>
    </source>
</reference>
<dbReference type="AlphaFoldDB" id="A0A0S2ITS4"/>